<dbReference type="SUPFAM" id="SSF53383">
    <property type="entry name" value="PLP-dependent transferases"/>
    <property type="match status" value="1"/>
</dbReference>
<dbReference type="OrthoDB" id="9808770at2"/>
<dbReference type="PANTHER" id="PTHR46577:SF1">
    <property type="entry name" value="HTH-TYPE TRANSCRIPTIONAL REGULATORY PROTEIN GABR"/>
    <property type="match status" value="1"/>
</dbReference>
<dbReference type="InterPro" id="IPR004839">
    <property type="entry name" value="Aminotransferase_I/II_large"/>
</dbReference>
<dbReference type="AlphaFoldDB" id="A0A1G6U5E8"/>
<dbReference type="Gene3D" id="1.10.10.10">
    <property type="entry name" value="Winged helix-like DNA-binding domain superfamily/Winged helix DNA-binding domain"/>
    <property type="match status" value="1"/>
</dbReference>
<sequence length="478" mass="50818">MPVSIASLTSPDPELADPMPVQIYRDLLSALRDGRLADGATLPSSRAAARALGLSRTTLITAYDLLRAEGVLLTRQGAAPKVVAPPSPPPDAQPKGAAPRPSARGGAMARDHRQDVYAADRGVMAPGTPDETLFPRDEWALALRRAAQRRHGEASAYGMLHGVPELRQAIAERLTSDRGVRADPQRILITPGTQASLALLAQVMTDAGETVAMECPGYAGARAAFTGAGLSIAPVPVDAEGIAVTAIPDDARLIYVTPSNQYPLGYRMSLSRRMALLDHARRHAALILEDDYDSEFLWRGREIAALAAHGPEQVAYLGSAAKVLIPALRIGWMMLPDALVAPMRAAQRNLGLLVNLHGQYALAEMMRSGRYRTHLRRITRAYETRGLALADALADLPGIALRPPDGGVQLALRFCGDQDEGAVLAACGRAGFRPSRLSASSLGAIRGLIVGFADATPQRIRGFRDVLAGALRAHGKAP</sequence>
<dbReference type="CDD" id="cd07377">
    <property type="entry name" value="WHTH_GntR"/>
    <property type="match status" value="1"/>
</dbReference>
<dbReference type="SMART" id="SM00345">
    <property type="entry name" value="HTH_GNTR"/>
    <property type="match status" value="1"/>
</dbReference>
<comment type="similarity">
    <text evidence="1">In the C-terminal section; belongs to the class-I pyridoxal-phosphate-dependent aminotransferase family.</text>
</comment>
<dbReference type="GO" id="GO:0008483">
    <property type="term" value="F:transaminase activity"/>
    <property type="evidence" value="ECO:0007669"/>
    <property type="project" value="UniProtKB-KW"/>
</dbReference>
<dbReference type="InterPro" id="IPR015424">
    <property type="entry name" value="PyrdxlP-dep_Trfase"/>
</dbReference>
<dbReference type="GO" id="GO:0003700">
    <property type="term" value="F:DNA-binding transcription factor activity"/>
    <property type="evidence" value="ECO:0007669"/>
    <property type="project" value="InterPro"/>
</dbReference>
<feature type="region of interest" description="Disordered" evidence="6">
    <location>
        <begin position="80"/>
        <end position="110"/>
    </location>
</feature>
<feature type="compositionally biased region" description="Pro residues" evidence="6">
    <location>
        <begin position="83"/>
        <end position="92"/>
    </location>
</feature>
<dbReference type="InterPro" id="IPR000524">
    <property type="entry name" value="Tscrpt_reg_HTH_GntR"/>
</dbReference>
<name>A0A1G6U5E8_9RHOB</name>
<keyword evidence="3" id="KW-0805">Transcription regulation</keyword>
<reference evidence="8 9" key="1">
    <citation type="submission" date="2016-10" db="EMBL/GenBank/DDBJ databases">
        <authorList>
            <person name="de Groot N.N."/>
        </authorList>
    </citation>
    <scope>NUCLEOTIDE SEQUENCE [LARGE SCALE GENOMIC DNA]</scope>
    <source>
        <strain evidence="8 9">DSM 22220</strain>
    </source>
</reference>
<evidence type="ECO:0000256" key="1">
    <source>
        <dbReference type="ARBA" id="ARBA00005384"/>
    </source>
</evidence>
<dbReference type="InterPro" id="IPR051446">
    <property type="entry name" value="HTH_trans_reg/aminotransferase"/>
</dbReference>
<dbReference type="InterPro" id="IPR036388">
    <property type="entry name" value="WH-like_DNA-bd_sf"/>
</dbReference>
<evidence type="ECO:0000256" key="3">
    <source>
        <dbReference type="ARBA" id="ARBA00023015"/>
    </source>
</evidence>
<dbReference type="SUPFAM" id="SSF46785">
    <property type="entry name" value="Winged helix' DNA-binding domain"/>
    <property type="match status" value="1"/>
</dbReference>
<evidence type="ECO:0000256" key="5">
    <source>
        <dbReference type="ARBA" id="ARBA00023163"/>
    </source>
</evidence>
<keyword evidence="4" id="KW-0238">DNA-binding</keyword>
<feature type="domain" description="HTH gntR-type" evidence="7">
    <location>
        <begin position="17"/>
        <end position="86"/>
    </location>
</feature>
<evidence type="ECO:0000256" key="6">
    <source>
        <dbReference type="SAM" id="MobiDB-lite"/>
    </source>
</evidence>
<evidence type="ECO:0000256" key="4">
    <source>
        <dbReference type="ARBA" id="ARBA00023125"/>
    </source>
</evidence>
<dbReference type="STRING" id="591205.SAMN05421538_101448"/>
<evidence type="ECO:0000313" key="9">
    <source>
        <dbReference type="Proteomes" id="UP000199344"/>
    </source>
</evidence>
<dbReference type="Proteomes" id="UP000199344">
    <property type="component" value="Unassembled WGS sequence"/>
</dbReference>
<organism evidence="8 9">
    <name type="scientific">Paracoccus isoporae</name>
    <dbReference type="NCBI Taxonomy" id="591205"/>
    <lineage>
        <taxon>Bacteria</taxon>
        <taxon>Pseudomonadati</taxon>
        <taxon>Pseudomonadota</taxon>
        <taxon>Alphaproteobacteria</taxon>
        <taxon>Rhodobacterales</taxon>
        <taxon>Paracoccaceae</taxon>
        <taxon>Paracoccus</taxon>
    </lineage>
</organism>
<feature type="compositionally biased region" description="Low complexity" evidence="6">
    <location>
        <begin position="93"/>
        <end position="108"/>
    </location>
</feature>
<gene>
    <name evidence="8" type="ORF">SAMN05421538_101448</name>
</gene>
<keyword evidence="2" id="KW-0663">Pyridoxal phosphate</keyword>
<keyword evidence="8" id="KW-0808">Transferase</keyword>
<dbReference type="InterPro" id="IPR015421">
    <property type="entry name" value="PyrdxlP-dep_Trfase_major"/>
</dbReference>
<keyword evidence="8" id="KW-0032">Aminotransferase</keyword>
<dbReference type="GO" id="GO:0030170">
    <property type="term" value="F:pyridoxal phosphate binding"/>
    <property type="evidence" value="ECO:0007669"/>
    <property type="project" value="InterPro"/>
</dbReference>
<keyword evidence="5" id="KW-0804">Transcription</keyword>
<accession>A0A1G6U5E8</accession>
<dbReference type="Gene3D" id="3.40.640.10">
    <property type="entry name" value="Type I PLP-dependent aspartate aminotransferase-like (Major domain)"/>
    <property type="match status" value="1"/>
</dbReference>
<dbReference type="EMBL" id="FNAH01000001">
    <property type="protein sequence ID" value="SDD35807.1"/>
    <property type="molecule type" value="Genomic_DNA"/>
</dbReference>
<dbReference type="CDD" id="cd00609">
    <property type="entry name" value="AAT_like"/>
    <property type="match status" value="1"/>
</dbReference>
<dbReference type="PANTHER" id="PTHR46577">
    <property type="entry name" value="HTH-TYPE TRANSCRIPTIONAL REGULATORY PROTEIN GABR"/>
    <property type="match status" value="1"/>
</dbReference>
<evidence type="ECO:0000256" key="2">
    <source>
        <dbReference type="ARBA" id="ARBA00022898"/>
    </source>
</evidence>
<dbReference type="Pfam" id="PF00392">
    <property type="entry name" value="GntR"/>
    <property type="match status" value="1"/>
</dbReference>
<evidence type="ECO:0000259" key="7">
    <source>
        <dbReference type="PROSITE" id="PS50949"/>
    </source>
</evidence>
<dbReference type="GO" id="GO:0003677">
    <property type="term" value="F:DNA binding"/>
    <property type="evidence" value="ECO:0007669"/>
    <property type="project" value="UniProtKB-KW"/>
</dbReference>
<dbReference type="InterPro" id="IPR036390">
    <property type="entry name" value="WH_DNA-bd_sf"/>
</dbReference>
<keyword evidence="9" id="KW-1185">Reference proteome</keyword>
<dbReference type="RefSeq" id="WP_090520442.1">
    <property type="nucleotide sequence ID" value="NZ_FNAH01000001.1"/>
</dbReference>
<evidence type="ECO:0000313" key="8">
    <source>
        <dbReference type="EMBL" id="SDD35807.1"/>
    </source>
</evidence>
<protein>
    <submittedName>
        <fullName evidence="8">GntR family transcriptional regulator / MocR family aminotransferase</fullName>
    </submittedName>
</protein>
<proteinExistence type="inferred from homology"/>
<dbReference type="Pfam" id="PF00155">
    <property type="entry name" value="Aminotran_1_2"/>
    <property type="match status" value="1"/>
</dbReference>
<dbReference type="PROSITE" id="PS50949">
    <property type="entry name" value="HTH_GNTR"/>
    <property type="match status" value="1"/>
</dbReference>